<organism evidence="5 6">
    <name type="scientific">Streptosporangium lutulentum</name>
    <dbReference type="NCBI Taxonomy" id="1461250"/>
    <lineage>
        <taxon>Bacteria</taxon>
        <taxon>Bacillati</taxon>
        <taxon>Actinomycetota</taxon>
        <taxon>Actinomycetes</taxon>
        <taxon>Streptosporangiales</taxon>
        <taxon>Streptosporangiaceae</taxon>
        <taxon>Streptosporangium</taxon>
    </lineage>
</organism>
<gene>
    <name evidence="5" type="ORF">J2853_007436</name>
</gene>
<keyword evidence="6" id="KW-1185">Reference proteome</keyword>
<dbReference type="InterPro" id="IPR045039">
    <property type="entry name" value="NSI-like"/>
</dbReference>
<dbReference type="SUPFAM" id="SSF55729">
    <property type="entry name" value="Acyl-CoA N-acyltransferases (Nat)"/>
    <property type="match status" value="1"/>
</dbReference>
<keyword evidence="2 5" id="KW-0012">Acyltransferase</keyword>
<proteinExistence type="predicted"/>
<dbReference type="CDD" id="cd04301">
    <property type="entry name" value="NAT_SF"/>
    <property type="match status" value="1"/>
</dbReference>
<dbReference type="GO" id="GO:0016746">
    <property type="term" value="F:acyltransferase activity"/>
    <property type="evidence" value="ECO:0007669"/>
    <property type="project" value="UniProtKB-KW"/>
</dbReference>
<evidence type="ECO:0000313" key="6">
    <source>
        <dbReference type="Proteomes" id="UP001225356"/>
    </source>
</evidence>
<dbReference type="Proteomes" id="UP001225356">
    <property type="component" value="Unassembled WGS sequence"/>
</dbReference>
<dbReference type="PANTHER" id="PTHR43626">
    <property type="entry name" value="ACYL-COA N-ACYLTRANSFERASE"/>
    <property type="match status" value="1"/>
</dbReference>
<feature type="domain" description="N-acetyltransferase" evidence="4">
    <location>
        <begin position="49"/>
        <end position="197"/>
    </location>
</feature>
<dbReference type="InterPro" id="IPR000182">
    <property type="entry name" value="GNAT_dom"/>
</dbReference>
<name>A0ABT9QPA7_9ACTN</name>
<protein>
    <submittedName>
        <fullName evidence="5">Amino-acid N-acetyltransferase</fullName>
        <ecNumber evidence="5">2.3.1.1</ecNumber>
    </submittedName>
</protein>
<evidence type="ECO:0000256" key="3">
    <source>
        <dbReference type="SAM" id="MobiDB-lite"/>
    </source>
</evidence>
<dbReference type="PROSITE" id="PS51186">
    <property type="entry name" value="GNAT"/>
    <property type="match status" value="1"/>
</dbReference>
<evidence type="ECO:0000259" key="4">
    <source>
        <dbReference type="PROSITE" id="PS51186"/>
    </source>
</evidence>
<dbReference type="EMBL" id="JAUSQU010000001">
    <property type="protein sequence ID" value="MDP9848225.1"/>
    <property type="molecule type" value="Genomic_DNA"/>
</dbReference>
<accession>A0ABT9QPA7</accession>
<dbReference type="Gene3D" id="3.40.630.30">
    <property type="match status" value="1"/>
</dbReference>
<sequence>MEQVTEHSPVATVRGVETGKRRAESENGGVAAERGARSRPGSEAGTAGIVVRRARTQDVRAIRRLVDTYGGDGPRLLRKATVTLYEDVQEFWVAADGTGAVVGCGALHVLWEDLAEIRTVAVDPGCRGLGIGHRIVSALIRTAGELGLRRVFCLTFEVDFFGRHGFREIQGTPVAPEVYAELLASYDEGVAEFLDLEHVKPNTLGNTRMLLHLTREPGFRAPDADEAER</sequence>
<keyword evidence="1 5" id="KW-0808">Transferase</keyword>
<comment type="caution">
    <text evidence="5">The sequence shown here is derived from an EMBL/GenBank/DDBJ whole genome shotgun (WGS) entry which is preliminary data.</text>
</comment>
<evidence type="ECO:0000256" key="1">
    <source>
        <dbReference type="ARBA" id="ARBA00022679"/>
    </source>
</evidence>
<dbReference type="EC" id="2.3.1.1" evidence="5"/>
<feature type="region of interest" description="Disordered" evidence="3">
    <location>
        <begin position="1"/>
        <end position="46"/>
    </location>
</feature>
<dbReference type="PANTHER" id="PTHR43626:SF4">
    <property type="entry name" value="GCN5-RELATED N-ACETYLTRANSFERASE 2, CHLOROPLASTIC"/>
    <property type="match status" value="1"/>
</dbReference>
<dbReference type="Pfam" id="PF00583">
    <property type="entry name" value="Acetyltransf_1"/>
    <property type="match status" value="1"/>
</dbReference>
<evidence type="ECO:0000256" key="2">
    <source>
        <dbReference type="ARBA" id="ARBA00023315"/>
    </source>
</evidence>
<dbReference type="InterPro" id="IPR016181">
    <property type="entry name" value="Acyl_CoA_acyltransferase"/>
</dbReference>
<dbReference type="NCBIfam" id="NF005921">
    <property type="entry name" value="PRK07922.1"/>
    <property type="match status" value="1"/>
</dbReference>
<evidence type="ECO:0000313" key="5">
    <source>
        <dbReference type="EMBL" id="MDP9848225.1"/>
    </source>
</evidence>
<reference evidence="5 6" key="1">
    <citation type="submission" date="2023-07" db="EMBL/GenBank/DDBJ databases">
        <title>Sequencing the genomes of 1000 actinobacteria strains.</title>
        <authorList>
            <person name="Klenk H.-P."/>
        </authorList>
    </citation>
    <scope>NUCLEOTIDE SEQUENCE [LARGE SCALE GENOMIC DNA]</scope>
    <source>
        <strain evidence="5 6">DSM 46740</strain>
    </source>
</reference>